<accession>A0A5E4PFV9</accession>
<dbReference type="InterPro" id="IPR036013">
    <property type="entry name" value="Band_7/SPFH_dom_sf"/>
</dbReference>
<dbReference type="SMART" id="SM00244">
    <property type="entry name" value="PHB"/>
    <property type="match status" value="1"/>
</dbReference>
<dbReference type="Pfam" id="PF01145">
    <property type="entry name" value="Band_7"/>
    <property type="match status" value="1"/>
</dbReference>
<dbReference type="RefSeq" id="WP_148338704.1">
    <property type="nucleotide sequence ID" value="NZ_LR699119.1"/>
</dbReference>
<dbReference type="Proteomes" id="UP000324194">
    <property type="component" value="Chromosome 1"/>
</dbReference>
<dbReference type="InterPro" id="IPR000163">
    <property type="entry name" value="Prohibitin"/>
</dbReference>
<dbReference type="PANTHER" id="PTHR23222:SF0">
    <property type="entry name" value="PROHIBITIN 1"/>
    <property type="match status" value="1"/>
</dbReference>
<dbReference type="SUPFAM" id="SSF117892">
    <property type="entry name" value="Band 7/SPFH domain"/>
    <property type="match status" value="1"/>
</dbReference>
<dbReference type="KEGG" id="asip:AQUSIP_07020"/>
<dbReference type="EMBL" id="LR699119">
    <property type="protein sequence ID" value="VVC75412.1"/>
    <property type="molecule type" value="Genomic_DNA"/>
</dbReference>
<dbReference type="CDD" id="cd03401">
    <property type="entry name" value="SPFH_prohibitin"/>
    <property type="match status" value="1"/>
</dbReference>
<organism evidence="5 6">
    <name type="scientific">Aquicella siphonis</name>
    <dbReference type="NCBI Taxonomy" id="254247"/>
    <lineage>
        <taxon>Bacteria</taxon>
        <taxon>Pseudomonadati</taxon>
        <taxon>Pseudomonadota</taxon>
        <taxon>Gammaproteobacteria</taxon>
        <taxon>Legionellales</taxon>
        <taxon>Coxiellaceae</taxon>
        <taxon>Aquicella</taxon>
    </lineage>
</organism>
<reference evidence="5 6" key="1">
    <citation type="submission" date="2019-08" db="EMBL/GenBank/DDBJ databases">
        <authorList>
            <person name="Guy L."/>
        </authorList>
    </citation>
    <scope>NUCLEOTIDE SEQUENCE [LARGE SCALE GENOMIC DNA]</scope>
    <source>
        <strain evidence="5 6">SGT-108</strain>
    </source>
</reference>
<dbReference type="OrthoDB" id="9812991at2"/>
<keyword evidence="3" id="KW-0812">Transmembrane</keyword>
<keyword evidence="3" id="KW-1133">Transmembrane helix</keyword>
<evidence type="ECO:0000259" key="4">
    <source>
        <dbReference type="SMART" id="SM00244"/>
    </source>
</evidence>
<sequence length="284" mass="31519">MTNYPDQPFNNFKAPPGSSKYVLIALFGIAVILVVFSSVGVVGAGYRGVMLRFGAVTGRIVNEGLYFKVPFIEEVVPMSTQIQKYTTQTTASSKDLQVVTTEVTLNYQLDQNDVATIYRNLRQDYEQRIIQPFVQEAVKSVAANYDAEQLITQRPIVKTELQSLLTKRLADLGINVVELSITEFKFTQVFQDSIEAKVKATQQALEAANALKRVEYEAQQAIVKAQAEAKGLELQKSQITEQLLELRKIEVQRAAVAKWDGVLPSVVTGSGPVPMLDVFKPQSK</sequence>
<keyword evidence="3" id="KW-0472">Membrane</keyword>
<evidence type="ECO:0000313" key="6">
    <source>
        <dbReference type="Proteomes" id="UP000324194"/>
    </source>
</evidence>
<keyword evidence="2" id="KW-0175">Coiled coil</keyword>
<gene>
    <name evidence="5" type="ORF">AQUSIP_07020</name>
</gene>
<keyword evidence="6" id="KW-1185">Reference proteome</keyword>
<dbReference type="AlphaFoldDB" id="A0A5E4PFV9"/>
<evidence type="ECO:0000256" key="3">
    <source>
        <dbReference type="SAM" id="Phobius"/>
    </source>
</evidence>
<feature type="domain" description="Band 7" evidence="4">
    <location>
        <begin position="37"/>
        <end position="198"/>
    </location>
</feature>
<evidence type="ECO:0000256" key="2">
    <source>
        <dbReference type="SAM" id="Coils"/>
    </source>
</evidence>
<dbReference type="PRINTS" id="PR00679">
    <property type="entry name" value="PROHIBITIN"/>
</dbReference>
<name>A0A5E4PFV9_9COXI</name>
<proteinExistence type="predicted"/>
<dbReference type="PANTHER" id="PTHR23222">
    <property type="entry name" value="PROHIBITIN"/>
    <property type="match status" value="1"/>
</dbReference>
<feature type="coiled-coil region" evidence="2">
    <location>
        <begin position="222"/>
        <end position="249"/>
    </location>
</feature>
<dbReference type="Gene3D" id="3.30.479.30">
    <property type="entry name" value="Band 7 domain"/>
    <property type="match status" value="1"/>
</dbReference>
<dbReference type="InterPro" id="IPR001107">
    <property type="entry name" value="Band_7"/>
</dbReference>
<comment type="subcellular location">
    <subcellularLocation>
        <location evidence="1">Membrane</location>
        <topology evidence="1">Single-pass membrane protein</topology>
    </subcellularLocation>
</comment>
<protein>
    <recommendedName>
        <fullName evidence="4">Band 7 domain-containing protein</fullName>
    </recommendedName>
</protein>
<evidence type="ECO:0000256" key="1">
    <source>
        <dbReference type="ARBA" id="ARBA00004167"/>
    </source>
</evidence>
<feature type="transmembrane region" description="Helical" evidence="3">
    <location>
        <begin position="20"/>
        <end position="42"/>
    </location>
</feature>
<dbReference type="GO" id="GO:0016020">
    <property type="term" value="C:membrane"/>
    <property type="evidence" value="ECO:0007669"/>
    <property type="project" value="UniProtKB-SubCell"/>
</dbReference>
<evidence type="ECO:0000313" key="5">
    <source>
        <dbReference type="EMBL" id="VVC75412.1"/>
    </source>
</evidence>